<reference evidence="1" key="1">
    <citation type="journal article" date="2021" name="PeerJ">
        <title>Extensive microbial diversity within the chicken gut microbiome revealed by metagenomics and culture.</title>
        <authorList>
            <person name="Gilroy R."/>
            <person name="Ravi A."/>
            <person name="Getino M."/>
            <person name="Pursley I."/>
            <person name="Horton D.L."/>
            <person name="Alikhan N.F."/>
            <person name="Baker D."/>
            <person name="Gharbi K."/>
            <person name="Hall N."/>
            <person name="Watson M."/>
            <person name="Adriaenssens E.M."/>
            <person name="Foster-Nyarko E."/>
            <person name="Jarju S."/>
            <person name="Secka A."/>
            <person name="Antonio M."/>
            <person name="Oren A."/>
            <person name="Chaudhuri R.R."/>
            <person name="La Ragione R."/>
            <person name="Hildebrand F."/>
            <person name="Pallen M.J."/>
        </authorList>
    </citation>
    <scope>NUCLEOTIDE SEQUENCE</scope>
    <source>
        <strain evidence="1">CHK154-13316</strain>
    </source>
</reference>
<dbReference type="AlphaFoldDB" id="A0A921LJ80"/>
<organism evidence="1 2">
    <name type="scientific">Bacteroides xylanisolvens</name>
    <dbReference type="NCBI Taxonomy" id="371601"/>
    <lineage>
        <taxon>Bacteria</taxon>
        <taxon>Pseudomonadati</taxon>
        <taxon>Bacteroidota</taxon>
        <taxon>Bacteroidia</taxon>
        <taxon>Bacteroidales</taxon>
        <taxon>Bacteroidaceae</taxon>
        <taxon>Bacteroides</taxon>
    </lineage>
</organism>
<accession>A0A921LJ80</accession>
<evidence type="ECO:0000313" key="2">
    <source>
        <dbReference type="Proteomes" id="UP000747074"/>
    </source>
</evidence>
<sequence>MWWIIVIGIVVIMLIRFANDSNKQANAIIKQGGMKVKYKTLINYLLSQDPNAKIVQETNTLISIGLLGISGSTIFIVSQAYGEVHIQWKVDSNVFGKHQMEWYFNEFLDQTKMIEKITNDLTVYQTNMVQKFK</sequence>
<dbReference type="Proteomes" id="UP000747074">
    <property type="component" value="Unassembled WGS sequence"/>
</dbReference>
<proteinExistence type="predicted"/>
<evidence type="ECO:0000313" key="1">
    <source>
        <dbReference type="EMBL" id="HJG14286.1"/>
    </source>
</evidence>
<name>A0A921LJ80_9BACE</name>
<protein>
    <submittedName>
        <fullName evidence="1">Uncharacterized protein</fullName>
    </submittedName>
</protein>
<gene>
    <name evidence="1" type="ORF">K8V07_20480</name>
</gene>
<reference evidence="1" key="2">
    <citation type="submission" date="2021-09" db="EMBL/GenBank/DDBJ databases">
        <authorList>
            <person name="Gilroy R."/>
        </authorList>
    </citation>
    <scope>NUCLEOTIDE SEQUENCE</scope>
    <source>
        <strain evidence="1">CHK154-13316</strain>
    </source>
</reference>
<dbReference type="EMBL" id="DYVL01000226">
    <property type="protein sequence ID" value="HJG14286.1"/>
    <property type="molecule type" value="Genomic_DNA"/>
</dbReference>
<comment type="caution">
    <text evidence="1">The sequence shown here is derived from an EMBL/GenBank/DDBJ whole genome shotgun (WGS) entry which is preliminary data.</text>
</comment>